<protein>
    <submittedName>
        <fullName evidence="1">Uncharacterized protein</fullName>
    </submittedName>
</protein>
<dbReference type="RefSeq" id="WP_056678598.1">
    <property type="nucleotide sequence ID" value="NZ_JAULSC010000030.1"/>
</dbReference>
<accession>A0ABT8TVA8</accession>
<dbReference type="Proteomes" id="UP001168363">
    <property type="component" value="Unassembled WGS sequence"/>
</dbReference>
<comment type="caution">
    <text evidence="1">The sequence shown here is derived from an EMBL/GenBank/DDBJ whole genome shotgun (WGS) entry which is preliminary data.</text>
</comment>
<proteinExistence type="predicted"/>
<reference evidence="1" key="1">
    <citation type="submission" date="2023-06" db="EMBL/GenBank/DDBJ databases">
        <title>Genome sequence of Nocardioides sp. SOB44.</title>
        <authorList>
            <person name="Zhang G."/>
        </authorList>
    </citation>
    <scope>NUCLEOTIDE SEQUENCE</scope>
    <source>
        <strain evidence="1">SOB44</strain>
    </source>
</reference>
<gene>
    <name evidence="1" type="ORF">QWJ41_19380</name>
</gene>
<organism evidence="1 2">
    <name type="scientific">Nocardioides cremeus</name>
    <dbReference type="NCBI Taxonomy" id="3058044"/>
    <lineage>
        <taxon>Bacteria</taxon>
        <taxon>Bacillati</taxon>
        <taxon>Actinomycetota</taxon>
        <taxon>Actinomycetes</taxon>
        <taxon>Propionibacteriales</taxon>
        <taxon>Nocardioidaceae</taxon>
        <taxon>Nocardioides</taxon>
    </lineage>
</organism>
<name>A0ABT8TVA8_9ACTN</name>
<evidence type="ECO:0000313" key="1">
    <source>
        <dbReference type="EMBL" id="MDO3397896.1"/>
    </source>
</evidence>
<evidence type="ECO:0000313" key="2">
    <source>
        <dbReference type="Proteomes" id="UP001168363"/>
    </source>
</evidence>
<sequence>MDADHRSGFADVDDALFDTTQIPLTSRDIRTVGELLHDVDHTARHLLMDVAGDDAGRLLHGWPDLVAAAATLWSSLPGQQFGAGAHTRDEPITRLVSVGDAIGRSLRSTSWPPVSQPDRRMTQMTRTLGHASDLVHRFGADLPVQRTESYRDLEAARARIMHALYVSAHAVGVSLHQHGHNRYQDALGTNRPIELNRRHSPYAVPPTTEWIRRMAVSEAAAGRYLDGRFTQALRGEANRPIEDDTRISRALAGWDIQAHRTLASDAWPTNMVLITRTQGLIAGAAMVLVDAAQLAGHLEPTDRLSPAIAEAGRAWSNLASRWGDLTAPDARLDPDLMHKAAEVRAAYRELTHASTTMASLDVIAARPGLLPGIDATLHTLESSSEWRMSSRRRPRHPT</sequence>
<keyword evidence="2" id="KW-1185">Reference proteome</keyword>
<dbReference type="EMBL" id="JAULSC010000030">
    <property type="protein sequence ID" value="MDO3397896.1"/>
    <property type="molecule type" value="Genomic_DNA"/>
</dbReference>